<dbReference type="STRING" id="1776384.GCA_900086585_02955"/>
<dbReference type="InterPro" id="IPR021957">
    <property type="entry name" value="DUF3574"/>
</dbReference>
<dbReference type="OrthoDB" id="3174877at2"/>
<proteinExistence type="predicted"/>
<dbReference type="EMBL" id="QRMS01000001">
    <property type="protein sequence ID" value="RHJ89619.1"/>
    <property type="molecule type" value="Genomic_DNA"/>
</dbReference>
<evidence type="ECO:0000313" key="2">
    <source>
        <dbReference type="EMBL" id="RHJ89619.1"/>
    </source>
</evidence>
<comment type="caution">
    <text evidence="2">The sequence shown here is derived from an EMBL/GenBank/DDBJ whole genome shotgun (WGS) entry which is preliminary data.</text>
</comment>
<protein>
    <submittedName>
        <fullName evidence="2">DUF3574 domain-containing protein</fullName>
    </submittedName>
</protein>
<name>A0A415E7B5_9FIRM</name>
<feature type="transmembrane region" description="Helical" evidence="1">
    <location>
        <begin position="9"/>
        <end position="30"/>
    </location>
</feature>
<sequence length="154" mass="17363">MDKKIKQNIILILLLINLTATGGLAVYLFAGSESQDAETAVFHDMETKQKYTLYIGTNDKDTYNQLISTAKARKIVDRICTKHVEGYTSSEAKGGWVDETGALTQENTLVYSFYDVKDSQIKAIMDEVLSKLNQNSILLEIAENRSVYYYGEKE</sequence>
<keyword evidence="3" id="KW-1185">Reference proteome</keyword>
<dbReference type="Pfam" id="PF12098">
    <property type="entry name" value="DUF3574"/>
    <property type="match status" value="1"/>
</dbReference>
<evidence type="ECO:0000256" key="1">
    <source>
        <dbReference type="SAM" id="Phobius"/>
    </source>
</evidence>
<accession>A0A415E7B5</accession>
<keyword evidence="1" id="KW-0472">Membrane</keyword>
<keyword evidence="1" id="KW-1133">Transmembrane helix</keyword>
<dbReference type="RefSeq" id="WP_118333709.1">
    <property type="nucleotide sequence ID" value="NZ_AP025567.1"/>
</dbReference>
<keyword evidence="1" id="KW-0812">Transmembrane</keyword>
<organism evidence="2 3">
    <name type="scientific">Emergencia timonensis</name>
    <dbReference type="NCBI Taxonomy" id="1776384"/>
    <lineage>
        <taxon>Bacteria</taxon>
        <taxon>Bacillati</taxon>
        <taxon>Bacillota</taxon>
        <taxon>Clostridia</taxon>
        <taxon>Peptostreptococcales</taxon>
        <taxon>Anaerovoracaceae</taxon>
        <taxon>Emergencia</taxon>
    </lineage>
</organism>
<reference evidence="2 3" key="1">
    <citation type="submission" date="2018-08" db="EMBL/GenBank/DDBJ databases">
        <title>A genome reference for cultivated species of the human gut microbiota.</title>
        <authorList>
            <person name="Zou Y."/>
            <person name="Xue W."/>
            <person name="Luo G."/>
        </authorList>
    </citation>
    <scope>NUCLEOTIDE SEQUENCE [LARGE SCALE GENOMIC DNA]</scope>
    <source>
        <strain evidence="2 3">AM07-24</strain>
    </source>
</reference>
<evidence type="ECO:0000313" key="3">
    <source>
        <dbReference type="Proteomes" id="UP000284841"/>
    </source>
</evidence>
<dbReference type="Proteomes" id="UP000284841">
    <property type="component" value="Unassembled WGS sequence"/>
</dbReference>
<dbReference type="AlphaFoldDB" id="A0A415E7B5"/>
<gene>
    <name evidence="2" type="ORF">DW099_03330</name>
</gene>